<dbReference type="STRING" id="247633.GP2143_10742"/>
<reference evidence="1 2" key="1">
    <citation type="journal article" date="2010" name="J. Bacteriol.">
        <title>Genome sequence of the oligotrophic marine Gammaproteobacterium HTCC2143, isolated from the Oregon Coast.</title>
        <authorList>
            <person name="Oh H.M."/>
            <person name="Kang I."/>
            <person name="Ferriera S."/>
            <person name="Giovannoni S.J."/>
            <person name="Cho J.C."/>
        </authorList>
    </citation>
    <scope>NUCLEOTIDE SEQUENCE [LARGE SCALE GENOMIC DNA]</scope>
    <source>
        <strain evidence="1 2">HTCC2143</strain>
    </source>
</reference>
<accession>A0YE35</accession>
<comment type="caution">
    <text evidence="1">The sequence shown here is derived from an EMBL/GenBank/DDBJ whole genome shotgun (WGS) entry which is preliminary data.</text>
</comment>
<protein>
    <submittedName>
        <fullName evidence="1">Uncharacterized protein</fullName>
    </submittedName>
</protein>
<sequence>MSSAILLKALRRKDLWREKNCGRLALPALMSIGGDFFG</sequence>
<name>A0YE35_9GAMM</name>
<evidence type="ECO:0000313" key="2">
    <source>
        <dbReference type="Proteomes" id="UP000004931"/>
    </source>
</evidence>
<gene>
    <name evidence="1" type="ORF">GP2143_10742</name>
</gene>
<dbReference type="Proteomes" id="UP000004931">
    <property type="component" value="Unassembled WGS sequence"/>
</dbReference>
<dbReference type="AlphaFoldDB" id="A0YE35"/>
<keyword evidence="2" id="KW-1185">Reference proteome</keyword>
<proteinExistence type="predicted"/>
<dbReference type="EMBL" id="AAVT01000005">
    <property type="protein sequence ID" value="EAW31069.1"/>
    <property type="molecule type" value="Genomic_DNA"/>
</dbReference>
<organism evidence="1 2">
    <name type="scientific">marine gamma proteobacterium HTCC2143</name>
    <dbReference type="NCBI Taxonomy" id="247633"/>
    <lineage>
        <taxon>Bacteria</taxon>
        <taxon>Pseudomonadati</taxon>
        <taxon>Pseudomonadota</taxon>
        <taxon>Gammaproteobacteria</taxon>
        <taxon>Cellvibrionales</taxon>
        <taxon>Spongiibacteraceae</taxon>
        <taxon>BD1-7 clade</taxon>
    </lineage>
</organism>
<evidence type="ECO:0000313" key="1">
    <source>
        <dbReference type="EMBL" id="EAW31069.1"/>
    </source>
</evidence>